<dbReference type="EMBL" id="CP003098">
    <property type="protein sequence ID" value="AET33213.1"/>
    <property type="molecule type" value="Genomic_DNA"/>
</dbReference>
<dbReference type="STRING" id="1104324.P186_1806"/>
<dbReference type="GO" id="GO:0018551">
    <property type="term" value="F:dissimilatory sulfite reductase (NADH) activity"/>
    <property type="evidence" value="ECO:0007669"/>
    <property type="project" value="InterPro"/>
</dbReference>
<dbReference type="Proteomes" id="UP000005867">
    <property type="component" value="Chromosome"/>
</dbReference>
<accession>G7VH42</accession>
<dbReference type="PANTHER" id="PTHR32439">
    <property type="entry name" value="FERREDOXIN--NITRITE REDUCTASE, CHLOROPLASTIC"/>
    <property type="match status" value="1"/>
</dbReference>
<sequence length="410" mass="45250">MSAPPGLPPKEELLSKAEEVLKELEKGPWPSHVTELRKTRYPLHVYGVGLVARKSPWGPAAVKVEYVNTGVLSRWARDWVPGGGSEVHFRVFHTPGKFLRSDFVRKITKISRELGVGLIELVGQTGALVLNLTPETAETMVDALREIGTDVGGSGDAIRALNACVGPALCEFALYDTLKWYAEFHKDKRVNDNIVTPNYPYKFKIKFSGCPMDCARAARGDIGFIGVWVGAPEVDQELLRKKVEAGEVDPARLAANCPSGAITWDPEKKELKIDGTRCKKSMHCIRTAYPAIKPGKNRKVAVVIGGGSKGRFGPKLGWFIGYLNPDQARDAVDLTFKVIGPWESEAQPKYRLGDYVMHVGLDKFIEKAGIKLEGMPVSTAKNPDEVPYAVLPKEVREKFLQFAEQLKGRV</sequence>
<dbReference type="SUPFAM" id="SSF56014">
    <property type="entry name" value="Nitrite and sulphite reductase 4Fe-4S domain-like"/>
    <property type="match status" value="1"/>
</dbReference>
<evidence type="ECO:0000313" key="8">
    <source>
        <dbReference type="EMBL" id="AET33213.1"/>
    </source>
</evidence>
<dbReference type="eggNOG" id="arCOG02057">
    <property type="taxonomic scope" value="Archaea"/>
</dbReference>
<dbReference type="RefSeq" id="WP_014289038.1">
    <property type="nucleotide sequence ID" value="NC_016645.1"/>
</dbReference>
<evidence type="ECO:0000256" key="2">
    <source>
        <dbReference type="ARBA" id="ARBA00022617"/>
    </source>
</evidence>
<dbReference type="OrthoDB" id="15347at2157"/>
<dbReference type="InterPro" id="IPR036136">
    <property type="entry name" value="Nit/Sulf_reduc_fer-like_dom_sf"/>
</dbReference>
<gene>
    <name evidence="8" type="ORF">P186_1806</name>
</gene>
<evidence type="ECO:0000256" key="6">
    <source>
        <dbReference type="ARBA" id="ARBA00023014"/>
    </source>
</evidence>
<dbReference type="KEGG" id="pyr:P186_1806"/>
<proteinExistence type="predicted"/>
<keyword evidence="6" id="KW-0411">Iron-sulfur</keyword>
<dbReference type="AlphaFoldDB" id="G7VH42"/>
<dbReference type="SUPFAM" id="SSF55124">
    <property type="entry name" value="Nitrite/Sulfite reductase N-terminal domain-like"/>
    <property type="match status" value="1"/>
</dbReference>
<dbReference type="InterPro" id="IPR006067">
    <property type="entry name" value="NO2/SO3_Rdtase_4Fe4S_dom"/>
</dbReference>
<dbReference type="Gene3D" id="3.30.413.10">
    <property type="entry name" value="Sulfite Reductase Hemoprotein, domain 1"/>
    <property type="match status" value="1"/>
</dbReference>
<dbReference type="Pfam" id="PF01077">
    <property type="entry name" value="NIR_SIR"/>
    <property type="match status" value="1"/>
</dbReference>
<dbReference type="PANTHER" id="PTHR32439:SF9">
    <property type="entry name" value="BLR3264 PROTEIN"/>
    <property type="match status" value="1"/>
</dbReference>
<dbReference type="Gene3D" id="3.30.70.2500">
    <property type="match status" value="1"/>
</dbReference>
<dbReference type="HOGENOM" id="CLU_660112_0_0_2"/>
<keyword evidence="9" id="KW-1185">Reference proteome</keyword>
<keyword evidence="2" id="KW-0349">Heme</keyword>
<name>G7VH42_9CREN</name>
<evidence type="ECO:0000256" key="5">
    <source>
        <dbReference type="ARBA" id="ARBA00023004"/>
    </source>
</evidence>
<feature type="domain" description="Nitrite/sulphite reductase 4Fe-4S" evidence="7">
    <location>
        <begin position="154"/>
        <end position="372"/>
    </location>
</feature>
<evidence type="ECO:0000313" key="9">
    <source>
        <dbReference type="Proteomes" id="UP000005867"/>
    </source>
</evidence>
<dbReference type="InterPro" id="IPR006066">
    <property type="entry name" value="NO2/SO3_Rdtase_FeS/sirohaem_BS"/>
</dbReference>
<evidence type="ECO:0000259" key="7">
    <source>
        <dbReference type="Pfam" id="PF01077"/>
    </source>
</evidence>
<dbReference type="GO" id="GO:0046872">
    <property type="term" value="F:metal ion binding"/>
    <property type="evidence" value="ECO:0007669"/>
    <property type="project" value="UniProtKB-KW"/>
</dbReference>
<dbReference type="BioCyc" id="PSP1104324:GJSN-1769-MONOMER"/>
<dbReference type="InterPro" id="IPR051329">
    <property type="entry name" value="NIR_SIR_4Fe-4S"/>
</dbReference>
<organism evidence="8 9">
    <name type="scientific">Pyrobaculum ferrireducens</name>
    <dbReference type="NCBI Taxonomy" id="1104324"/>
    <lineage>
        <taxon>Archaea</taxon>
        <taxon>Thermoproteota</taxon>
        <taxon>Thermoprotei</taxon>
        <taxon>Thermoproteales</taxon>
        <taxon>Thermoproteaceae</taxon>
        <taxon>Pyrobaculum</taxon>
    </lineage>
</organism>
<keyword evidence="3" id="KW-0479">Metal-binding</keyword>
<dbReference type="InterPro" id="IPR045854">
    <property type="entry name" value="NO2/SO3_Rdtase_4Fe4S_sf"/>
</dbReference>
<protein>
    <submittedName>
        <fullName evidence="8">Sulfite reductase, dissimilatory-type alpha subunit</fullName>
    </submittedName>
</protein>
<keyword evidence="4" id="KW-0560">Oxidoreductase</keyword>
<dbReference type="GO" id="GO:0051539">
    <property type="term" value="F:4 iron, 4 sulfur cluster binding"/>
    <property type="evidence" value="ECO:0007669"/>
    <property type="project" value="UniProtKB-KW"/>
</dbReference>
<dbReference type="NCBIfam" id="TIGR02064">
    <property type="entry name" value="dsrA"/>
    <property type="match status" value="1"/>
</dbReference>
<dbReference type="InterPro" id="IPR011806">
    <property type="entry name" value="DsrA"/>
</dbReference>
<keyword evidence="5" id="KW-0408">Iron</keyword>
<evidence type="ECO:0000256" key="3">
    <source>
        <dbReference type="ARBA" id="ARBA00022723"/>
    </source>
</evidence>
<dbReference type="PRINTS" id="PR00397">
    <property type="entry name" value="SIROHAEM"/>
</dbReference>
<dbReference type="Gene3D" id="3.30.70.20">
    <property type="match status" value="1"/>
</dbReference>
<evidence type="ECO:0000256" key="1">
    <source>
        <dbReference type="ARBA" id="ARBA00022485"/>
    </source>
</evidence>
<dbReference type="GeneID" id="11596302"/>
<keyword evidence="1" id="KW-0004">4Fe-4S</keyword>
<dbReference type="SUPFAM" id="SSF54862">
    <property type="entry name" value="4Fe-4S ferredoxins"/>
    <property type="match status" value="1"/>
</dbReference>
<evidence type="ECO:0000256" key="4">
    <source>
        <dbReference type="ARBA" id="ARBA00023002"/>
    </source>
</evidence>
<dbReference type="GO" id="GO:0020037">
    <property type="term" value="F:heme binding"/>
    <property type="evidence" value="ECO:0007669"/>
    <property type="project" value="InterPro"/>
</dbReference>
<reference evidence="8 9" key="1">
    <citation type="journal article" date="2012" name="J. Bacteriol.">
        <title>Complete genome sequence of strain 1860, a crenarchaeon of the genus pyrobaculum able to grow with various electron acceptors.</title>
        <authorList>
            <person name="Mardanov A.V."/>
            <person name="Gumerov V.M."/>
            <person name="Slobodkina G.B."/>
            <person name="Beletsky A.V."/>
            <person name="Bonch-Osmolovskaya E.A."/>
            <person name="Ravin N.V."/>
            <person name="Skryabin K.G."/>
        </authorList>
    </citation>
    <scope>NUCLEOTIDE SEQUENCE [LARGE SCALE GENOMIC DNA]</scope>
    <source>
        <strain evidence="8 9">1860</strain>
    </source>
</reference>
<dbReference type="PROSITE" id="PS00365">
    <property type="entry name" value="NIR_SIR"/>
    <property type="match status" value="1"/>
</dbReference>